<keyword evidence="1" id="KW-1133">Transmembrane helix</keyword>
<protein>
    <submittedName>
        <fullName evidence="2">EC1118_1M3_1035p</fullName>
    </submittedName>
</protein>
<dbReference type="Proteomes" id="UP000000286">
    <property type="component" value="Chromosome XIII"/>
</dbReference>
<feature type="transmembrane region" description="Helical" evidence="1">
    <location>
        <begin position="89"/>
        <end position="111"/>
    </location>
</feature>
<accession>C8ZEG1</accession>
<name>C8ZEG1_YEAS8</name>
<organism evidence="2 3">
    <name type="scientific">Saccharomyces cerevisiae (strain Lalvin EC1118 / Prise de mousse)</name>
    <name type="common">Baker's yeast</name>
    <dbReference type="NCBI Taxonomy" id="643680"/>
    <lineage>
        <taxon>Eukaryota</taxon>
        <taxon>Fungi</taxon>
        <taxon>Dikarya</taxon>
        <taxon>Ascomycota</taxon>
        <taxon>Saccharomycotina</taxon>
        <taxon>Saccharomycetes</taxon>
        <taxon>Saccharomycetales</taxon>
        <taxon>Saccharomycetaceae</taxon>
        <taxon>Saccharomyces</taxon>
    </lineage>
</organism>
<evidence type="ECO:0000256" key="1">
    <source>
        <dbReference type="SAM" id="Phobius"/>
    </source>
</evidence>
<gene>
    <name evidence="2" type="ORF">EC1118_1M3_1035g</name>
</gene>
<reference evidence="2 3" key="1">
    <citation type="journal article" date="2009" name="Proc. Natl. Acad. Sci. U.S.A.">
        <title>Eukaryote-to-eukaryote gene transfer events revealed by the genome sequence of the wine yeast Saccharomyces cerevisiae EC1118.</title>
        <authorList>
            <person name="Novo M."/>
            <person name="Bigey F."/>
            <person name="Beyne E."/>
            <person name="Galeote V."/>
            <person name="Gavory F."/>
            <person name="Mallet S."/>
            <person name="Cambot B."/>
            <person name="Legras J.L."/>
            <person name="Wincker P."/>
            <person name="Casaregola S."/>
            <person name="Dequin S."/>
        </authorList>
    </citation>
    <scope>NUCLEOTIDE SEQUENCE [LARGE SCALE GENOMIC DNA]</scope>
    <source>
        <strain evidence="3">Lalvin EC1118 / Prise de mousse</strain>
    </source>
</reference>
<proteinExistence type="predicted"/>
<dbReference type="EMBL" id="FN393082">
    <property type="protein sequence ID" value="CAY81777.1"/>
    <property type="molecule type" value="Genomic_DNA"/>
</dbReference>
<evidence type="ECO:0000313" key="3">
    <source>
        <dbReference type="Proteomes" id="UP000000286"/>
    </source>
</evidence>
<evidence type="ECO:0000313" key="2">
    <source>
        <dbReference type="EMBL" id="CAY81777.1"/>
    </source>
</evidence>
<keyword evidence="1" id="KW-0812">Transmembrane</keyword>
<sequence>MVFVTIIIIINISYNIYNIYTINEDRFTFNAFLQSKKASFTFICIYVCISGGNMPLWAYILFRTFLHPSNSSNSVLYFRRHNQDYHNRIFFAFCCHHIWSLLPHHLSIFPIRRQFYLNSRQ</sequence>
<dbReference type="HOGENOM" id="CLU_2039891_0_0_1"/>
<dbReference type="AlphaFoldDB" id="C8ZEG1"/>
<feature type="transmembrane region" description="Helical" evidence="1">
    <location>
        <begin position="40"/>
        <end position="62"/>
    </location>
</feature>
<keyword evidence="1" id="KW-0472">Membrane</keyword>